<evidence type="ECO:0000256" key="1">
    <source>
        <dbReference type="SAM" id="MobiDB-lite"/>
    </source>
</evidence>
<comment type="caution">
    <text evidence="2">The sequence shown here is derived from an EMBL/GenBank/DDBJ whole genome shotgun (WGS) entry which is preliminary data.</text>
</comment>
<accession>A0A816VRW4</accession>
<feature type="region of interest" description="Disordered" evidence="1">
    <location>
        <begin position="16"/>
        <end position="130"/>
    </location>
</feature>
<dbReference type="Proteomes" id="UP000663856">
    <property type="component" value="Unassembled WGS sequence"/>
</dbReference>
<protein>
    <submittedName>
        <fullName evidence="2">Uncharacterized protein</fullName>
    </submittedName>
</protein>
<evidence type="ECO:0000313" key="2">
    <source>
        <dbReference type="EMBL" id="CAF2116722.1"/>
    </source>
</evidence>
<name>A0A816VRW4_9BILA</name>
<dbReference type="EMBL" id="CAJNRF010010095">
    <property type="protein sequence ID" value="CAF2116722.1"/>
    <property type="molecule type" value="Genomic_DNA"/>
</dbReference>
<organism evidence="2 3">
    <name type="scientific">Rotaria magnacalcarata</name>
    <dbReference type="NCBI Taxonomy" id="392030"/>
    <lineage>
        <taxon>Eukaryota</taxon>
        <taxon>Metazoa</taxon>
        <taxon>Spiralia</taxon>
        <taxon>Gnathifera</taxon>
        <taxon>Rotifera</taxon>
        <taxon>Eurotatoria</taxon>
        <taxon>Bdelloidea</taxon>
        <taxon>Philodinida</taxon>
        <taxon>Philodinidae</taxon>
        <taxon>Rotaria</taxon>
    </lineage>
</organism>
<feature type="compositionally biased region" description="Polar residues" evidence="1">
    <location>
        <begin position="42"/>
        <end position="59"/>
    </location>
</feature>
<feature type="compositionally biased region" description="Low complexity" evidence="1">
    <location>
        <begin position="67"/>
        <end position="115"/>
    </location>
</feature>
<gene>
    <name evidence="2" type="ORF">WKI299_LOCUS23351</name>
</gene>
<reference evidence="2" key="1">
    <citation type="submission" date="2021-02" db="EMBL/GenBank/DDBJ databases">
        <authorList>
            <person name="Nowell W R."/>
        </authorList>
    </citation>
    <scope>NUCLEOTIDE SEQUENCE</scope>
</reference>
<proteinExistence type="predicted"/>
<feature type="compositionally biased region" description="Basic and acidic residues" evidence="1">
    <location>
        <begin position="116"/>
        <end position="128"/>
    </location>
</feature>
<evidence type="ECO:0000313" key="3">
    <source>
        <dbReference type="Proteomes" id="UP000663856"/>
    </source>
</evidence>
<dbReference type="AlphaFoldDB" id="A0A816VRW4"/>
<sequence>MLSTYTFLSDHSYSLRPVTDENDELPLNQREEKTKKRHKSSNRTNGTISTTNRTVSIDRSSSDKENNSIILLNLNNTSTSTTTNTSRTKNKSSANKRTSIGSRRTRVSTRTLVTDSRSESTKKQDSKISSKTAIKSTVGNIIKKKKEKNRDKIKPLNVSQMGSSDLLPSLSIEERVKLRRTKPLQPPATIIEKVKSTKITKTKASCSPVIKKSNKKETPSSVSKLQNKKSFLGSGLDLNNIVLGNRQRRCVQT</sequence>